<evidence type="ECO:0000256" key="1">
    <source>
        <dbReference type="SAM" id="MobiDB-lite"/>
    </source>
</evidence>
<name>A0A5C5XGB1_9PLAN</name>
<reference evidence="2 3" key="1">
    <citation type="submission" date="2019-02" db="EMBL/GenBank/DDBJ databases">
        <title>Deep-cultivation of Planctomycetes and their phenomic and genomic characterization uncovers novel biology.</title>
        <authorList>
            <person name="Wiegand S."/>
            <person name="Jogler M."/>
            <person name="Boedeker C."/>
            <person name="Pinto D."/>
            <person name="Vollmers J."/>
            <person name="Rivas-Marin E."/>
            <person name="Kohn T."/>
            <person name="Peeters S.H."/>
            <person name="Heuer A."/>
            <person name="Rast P."/>
            <person name="Oberbeckmann S."/>
            <person name="Bunk B."/>
            <person name="Jeske O."/>
            <person name="Meyerdierks A."/>
            <person name="Storesund J.E."/>
            <person name="Kallscheuer N."/>
            <person name="Luecker S."/>
            <person name="Lage O.M."/>
            <person name="Pohl T."/>
            <person name="Merkel B.J."/>
            <person name="Hornburger P."/>
            <person name="Mueller R.-W."/>
            <person name="Bruemmer F."/>
            <person name="Labrenz M."/>
            <person name="Spormann A.M."/>
            <person name="Op Den Camp H."/>
            <person name="Overmann J."/>
            <person name="Amann R."/>
            <person name="Jetten M.S.M."/>
            <person name="Mascher T."/>
            <person name="Medema M.H."/>
            <person name="Devos D.P."/>
            <person name="Kaster A.-K."/>
            <person name="Ovreas L."/>
            <person name="Rohde M."/>
            <person name="Galperin M.Y."/>
            <person name="Jogler C."/>
        </authorList>
    </citation>
    <scope>NUCLEOTIDE SEQUENCE [LARGE SCALE GENOMIC DNA]</scope>
    <source>
        <strain evidence="2 3">Pan54</strain>
    </source>
</reference>
<feature type="region of interest" description="Disordered" evidence="1">
    <location>
        <begin position="77"/>
        <end position="96"/>
    </location>
</feature>
<dbReference type="EMBL" id="SJPG01000001">
    <property type="protein sequence ID" value="TWT62087.1"/>
    <property type="molecule type" value="Genomic_DNA"/>
</dbReference>
<dbReference type="AlphaFoldDB" id="A0A5C5XGB1"/>
<evidence type="ECO:0000313" key="2">
    <source>
        <dbReference type="EMBL" id="TWT62087.1"/>
    </source>
</evidence>
<comment type="caution">
    <text evidence="2">The sequence shown here is derived from an EMBL/GenBank/DDBJ whole genome shotgun (WGS) entry which is preliminary data.</text>
</comment>
<dbReference type="Proteomes" id="UP000316095">
    <property type="component" value="Unassembled WGS sequence"/>
</dbReference>
<gene>
    <name evidence="2" type="ORF">Pan54_28260</name>
</gene>
<protein>
    <submittedName>
        <fullName evidence="2">Uncharacterized protein</fullName>
    </submittedName>
</protein>
<proteinExistence type="predicted"/>
<evidence type="ECO:0000313" key="3">
    <source>
        <dbReference type="Proteomes" id="UP000316095"/>
    </source>
</evidence>
<dbReference type="RefSeq" id="WP_146503985.1">
    <property type="nucleotide sequence ID" value="NZ_SJPG01000001.1"/>
</dbReference>
<organism evidence="2 3">
    <name type="scientific">Rubinisphaera italica</name>
    <dbReference type="NCBI Taxonomy" id="2527969"/>
    <lineage>
        <taxon>Bacteria</taxon>
        <taxon>Pseudomonadati</taxon>
        <taxon>Planctomycetota</taxon>
        <taxon>Planctomycetia</taxon>
        <taxon>Planctomycetales</taxon>
        <taxon>Planctomycetaceae</taxon>
        <taxon>Rubinisphaera</taxon>
    </lineage>
</organism>
<dbReference type="OrthoDB" id="214926at2"/>
<sequence>MDFVSHELTRDMRLYVPHNDGWEAVVKPNAVKEYCYYRNPGEEHFHLLQTGELYVTRGSEKVCLNCAMRQGILTDNRQHWQEPKKSRKTSADEKLI</sequence>
<keyword evidence="3" id="KW-1185">Reference proteome</keyword>
<accession>A0A5C5XGB1</accession>